<keyword evidence="4 7" id="KW-1133">Transmembrane helix</keyword>
<feature type="transmembrane region" description="Helical" evidence="7">
    <location>
        <begin position="50"/>
        <end position="68"/>
    </location>
</feature>
<evidence type="ECO:0000256" key="4">
    <source>
        <dbReference type="ARBA" id="ARBA00022989"/>
    </source>
</evidence>
<dbReference type="InterPro" id="IPR050638">
    <property type="entry name" value="AA-Vitamin_Transporters"/>
</dbReference>
<reference evidence="9 10" key="1">
    <citation type="submission" date="2022-04" db="EMBL/GenBank/DDBJ databases">
        <title>Leucobacter sp. isolated from rhizosphere of garlic.</title>
        <authorList>
            <person name="Won M."/>
            <person name="Lee C.-M."/>
            <person name="Woen H.-Y."/>
            <person name="Kwon S.-W."/>
        </authorList>
    </citation>
    <scope>NUCLEOTIDE SEQUENCE [LARGE SCALE GENOMIC DNA]</scope>
    <source>
        <strain evidence="9 10">H21R-40</strain>
    </source>
</reference>
<dbReference type="PANTHER" id="PTHR32322">
    <property type="entry name" value="INNER MEMBRANE TRANSPORTER"/>
    <property type="match status" value="1"/>
</dbReference>
<name>A0ABY4FJY5_9MICO</name>
<evidence type="ECO:0000256" key="3">
    <source>
        <dbReference type="ARBA" id="ARBA00022692"/>
    </source>
</evidence>
<dbReference type="InterPro" id="IPR000620">
    <property type="entry name" value="EamA_dom"/>
</dbReference>
<evidence type="ECO:0000313" key="9">
    <source>
        <dbReference type="EMBL" id="UOQ56402.1"/>
    </source>
</evidence>
<feature type="transmembrane region" description="Helical" evidence="7">
    <location>
        <begin position="80"/>
        <end position="100"/>
    </location>
</feature>
<evidence type="ECO:0000256" key="7">
    <source>
        <dbReference type="SAM" id="Phobius"/>
    </source>
</evidence>
<evidence type="ECO:0000256" key="2">
    <source>
        <dbReference type="ARBA" id="ARBA00007362"/>
    </source>
</evidence>
<feature type="transmembrane region" description="Helical" evidence="7">
    <location>
        <begin position="212"/>
        <end position="230"/>
    </location>
</feature>
<organism evidence="9 10">
    <name type="scientific">Leucobacter allii</name>
    <dbReference type="NCBI Taxonomy" id="2932247"/>
    <lineage>
        <taxon>Bacteria</taxon>
        <taxon>Bacillati</taxon>
        <taxon>Actinomycetota</taxon>
        <taxon>Actinomycetes</taxon>
        <taxon>Micrococcales</taxon>
        <taxon>Microbacteriaceae</taxon>
        <taxon>Leucobacter</taxon>
    </lineage>
</organism>
<gene>
    <name evidence="9" type="ORF">MUN78_12035</name>
</gene>
<dbReference type="Proteomes" id="UP000831786">
    <property type="component" value="Chromosome"/>
</dbReference>
<protein>
    <submittedName>
        <fullName evidence="9">EamA family transporter</fullName>
    </submittedName>
</protein>
<feature type="region of interest" description="Disordered" evidence="6">
    <location>
        <begin position="293"/>
        <end position="314"/>
    </location>
</feature>
<evidence type="ECO:0000256" key="5">
    <source>
        <dbReference type="ARBA" id="ARBA00023136"/>
    </source>
</evidence>
<evidence type="ECO:0000256" key="6">
    <source>
        <dbReference type="SAM" id="MobiDB-lite"/>
    </source>
</evidence>
<evidence type="ECO:0000256" key="1">
    <source>
        <dbReference type="ARBA" id="ARBA00004141"/>
    </source>
</evidence>
<dbReference type="EMBL" id="CP095045">
    <property type="protein sequence ID" value="UOQ56402.1"/>
    <property type="molecule type" value="Genomic_DNA"/>
</dbReference>
<dbReference type="SUPFAM" id="SSF103481">
    <property type="entry name" value="Multidrug resistance efflux transporter EmrE"/>
    <property type="match status" value="2"/>
</dbReference>
<feature type="transmembrane region" description="Helical" evidence="7">
    <location>
        <begin position="186"/>
        <end position="206"/>
    </location>
</feature>
<comment type="subcellular location">
    <subcellularLocation>
        <location evidence="1">Membrane</location>
        <topology evidence="1">Multi-pass membrane protein</topology>
    </subcellularLocation>
</comment>
<dbReference type="InterPro" id="IPR037185">
    <property type="entry name" value="EmrE-like"/>
</dbReference>
<feature type="transmembrane region" description="Helical" evidence="7">
    <location>
        <begin position="131"/>
        <end position="148"/>
    </location>
</feature>
<feature type="transmembrane region" description="Helical" evidence="7">
    <location>
        <begin position="242"/>
        <end position="262"/>
    </location>
</feature>
<keyword evidence="10" id="KW-1185">Reference proteome</keyword>
<accession>A0ABY4FJY5</accession>
<keyword evidence="5 7" id="KW-0472">Membrane</keyword>
<sequence length="314" mass="31799">MTTSSGAQRAVQRSARTNTVRAMLLVLTGSIGMQLSAVVALGLFAPLGVLGTSSLRMLIAAAILLAIFRPRVRGRSRAEWFGIVLYGVAMATMNAFLYLAVDRLPLGVATTIDFLGPCAVALVAARRVREGLLAVVALLGVALIAGFGGELDPLGLMFAVLAGAAFGLYTLLAARVGQSEGGLPGVALSVTVAAVLTLPFSVPAMPQLRPEHLLALVVSALLGTALAFTVDTIAGRLTSARVLGVFFAFDPVMGTLIGALLLGQLLTPVALCGVVLVVAAGAGIVWLAGGKRRTAGPPGSGTDEPAAPAPDPAS</sequence>
<proteinExistence type="inferred from homology"/>
<feature type="transmembrane region" description="Helical" evidence="7">
    <location>
        <begin position="106"/>
        <end position="124"/>
    </location>
</feature>
<dbReference type="RefSeq" id="WP_244726712.1">
    <property type="nucleotide sequence ID" value="NZ_CP095045.1"/>
</dbReference>
<feature type="transmembrane region" description="Helical" evidence="7">
    <location>
        <begin position="154"/>
        <end position="174"/>
    </location>
</feature>
<evidence type="ECO:0000259" key="8">
    <source>
        <dbReference type="Pfam" id="PF00892"/>
    </source>
</evidence>
<evidence type="ECO:0000313" key="10">
    <source>
        <dbReference type="Proteomes" id="UP000831786"/>
    </source>
</evidence>
<keyword evidence="3 7" id="KW-0812">Transmembrane</keyword>
<feature type="transmembrane region" description="Helical" evidence="7">
    <location>
        <begin position="22"/>
        <end position="44"/>
    </location>
</feature>
<comment type="similarity">
    <text evidence="2">Belongs to the EamA transporter family.</text>
</comment>
<feature type="transmembrane region" description="Helical" evidence="7">
    <location>
        <begin position="268"/>
        <end position="288"/>
    </location>
</feature>
<dbReference type="Pfam" id="PF00892">
    <property type="entry name" value="EamA"/>
    <property type="match status" value="1"/>
</dbReference>
<feature type="domain" description="EamA" evidence="8">
    <location>
        <begin position="154"/>
        <end position="284"/>
    </location>
</feature>
<dbReference type="PANTHER" id="PTHR32322:SF2">
    <property type="entry name" value="EAMA DOMAIN-CONTAINING PROTEIN"/>
    <property type="match status" value="1"/>
</dbReference>